<evidence type="ECO:0000313" key="13">
    <source>
        <dbReference type="EMBL" id="TDW60071.1"/>
    </source>
</evidence>
<feature type="coiled-coil region" evidence="11">
    <location>
        <begin position="71"/>
        <end position="134"/>
    </location>
</feature>
<dbReference type="EMBL" id="NQJF01000002">
    <property type="protein sequence ID" value="OYD25912.1"/>
    <property type="molecule type" value="Genomic_DNA"/>
</dbReference>
<feature type="coiled-coil region" evidence="11">
    <location>
        <begin position="16"/>
        <end position="46"/>
    </location>
</feature>
<reference evidence="12 14" key="1">
    <citation type="submission" date="2017-08" db="EMBL/GenBank/DDBJ databases">
        <title>Draft Genome Sequence of the Marine Bacterium Oceanimonas baumannii ATCC 700832.</title>
        <authorList>
            <person name="Mcclelland W.D."/>
            <person name="Brennan M.A."/>
            <person name="Trachtenberg A.M."/>
            <person name="Maclea K.S."/>
        </authorList>
    </citation>
    <scope>NUCLEOTIDE SEQUENCE [LARGE SCALE GENOMIC DNA]</scope>
    <source>
        <strain evidence="12 14">ATCC 700832</strain>
    </source>
</reference>
<dbReference type="Pfam" id="PF02050">
    <property type="entry name" value="FliJ"/>
    <property type="match status" value="1"/>
</dbReference>
<organism evidence="12 14">
    <name type="scientific">Oceanimonas baumannii</name>
    <dbReference type="NCBI Taxonomy" id="129578"/>
    <lineage>
        <taxon>Bacteria</taxon>
        <taxon>Pseudomonadati</taxon>
        <taxon>Pseudomonadota</taxon>
        <taxon>Gammaproteobacteria</taxon>
        <taxon>Aeromonadales</taxon>
        <taxon>Aeromonadaceae</taxon>
        <taxon>Oceanimonas</taxon>
    </lineage>
</organism>
<dbReference type="GO" id="GO:0005886">
    <property type="term" value="C:plasma membrane"/>
    <property type="evidence" value="ECO:0007669"/>
    <property type="project" value="UniProtKB-SubCell"/>
</dbReference>
<keyword evidence="6" id="KW-0145">Chemotaxis</keyword>
<evidence type="ECO:0000256" key="2">
    <source>
        <dbReference type="ARBA" id="ARBA00010004"/>
    </source>
</evidence>
<keyword evidence="12" id="KW-0966">Cell projection</keyword>
<dbReference type="AlphaFoldDB" id="A0A235CMX6"/>
<evidence type="ECO:0000256" key="11">
    <source>
        <dbReference type="SAM" id="Coils"/>
    </source>
</evidence>
<name>A0A235CMX6_9GAMM</name>
<accession>A0A235CMX6</accession>
<evidence type="ECO:0000256" key="1">
    <source>
        <dbReference type="ARBA" id="ARBA00004413"/>
    </source>
</evidence>
<evidence type="ECO:0000256" key="8">
    <source>
        <dbReference type="ARBA" id="ARBA00022927"/>
    </source>
</evidence>
<dbReference type="InterPro" id="IPR012823">
    <property type="entry name" value="Flagell_FliJ"/>
</dbReference>
<keyword evidence="5" id="KW-1003">Cell membrane</keyword>
<comment type="caution">
    <text evidence="12">The sequence shown here is derived from an EMBL/GenBank/DDBJ whole genome shotgun (WGS) entry which is preliminary data.</text>
</comment>
<keyword evidence="8" id="KW-0653">Protein transport</keyword>
<dbReference type="PANTHER" id="PTHR38786:SF1">
    <property type="entry name" value="FLAGELLAR FLIJ PROTEIN"/>
    <property type="match status" value="1"/>
</dbReference>
<evidence type="ECO:0000256" key="4">
    <source>
        <dbReference type="ARBA" id="ARBA00022448"/>
    </source>
</evidence>
<evidence type="ECO:0000313" key="12">
    <source>
        <dbReference type="EMBL" id="OYD25912.1"/>
    </source>
</evidence>
<evidence type="ECO:0000313" key="14">
    <source>
        <dbReference type="Proteomes" id="UP000243640"/>
    </source>
</evidence>
<dbReference type="InterPro" id="IPR052570">
    <property type="entry name" value="FliJ"/>
</dbReference>
<dbReference type="EMBL" id="SODO01000003">
    <property type="protein sequence ID" value="TDW60071.1"/>
    <property type="molecule type" value="Genomic_DNA"/>
</dbReference>
<dbReference type="Proteomes" id="UP000295058">
    <property type="component" value="Unassembled WGS sequence"/>
</dbReference>
<dbReference type="Proteomes" id="UP000243640">
    <property type="component" value="Unassembled WGS sequence"/>
</dbReference>
<dbReference type="GO" id="GO:0015031">
    <property type="term" value="P:protein transport"/>
    <property type="evidence" value="ECO:0007669"/>
    <property type="project" value="UniProtKB-KW"/>
</dbReference>
<keyword evidence="4" id="KW-0813">Transport</keyword>
<dbReference type="InterPro" id="IPR053716">
    <property type="entry name" value="Flag_assembly_chemotaxis_eff"/>
</dbReference>
<keyword evidence="12" id="KW-0969">Cilium</keyword>
<dbReference type="RefSeq" id="WP_094277100.1">
    <property type="nucleotide sequence ID" value="NZ_JBLWZI010000001.1"/>
</dbReference>
<proteinExistence type="inferred from homology"/>
<evidence type="ECO:0000256" key="6">
    <source>
        <dbReference type="ARBA" id="ARBA00022500"/>
    </source>
</evidence>
<comment type="similarity">
    <text evidence="2">Belongs to the FliJ family.</text>
</comment>
<reference evidence="13 15" key="2">
    <citation type="submission" date="2019-03" db="EMBL/GenBank/DDBJ databases">
        <title>Genomic Encyclopedia of Archaeal and Bacterial Type Strains, Phase II (KMG-II): from individual species to whole genera.</title>
        <authorList>
            <person name="Goeker M."/>
        </authorList>
    </citation>
    <scope>NUCLEOTIDE SEQUENCE [LARGE SCALE GENOMIC DNA]</scope>
    <source>
        <strain evidence="13 15">DSM 15594</strain>
    </source>
</reference>
<evidence type="ECO:0000256" key="5">
    <source>
        <dbReference type="ARBA" id="ARBA00022475"/>
    </source>
</evidence>
<dbReference type="PANTHER" id="PTHR38786">
    <property type="entry name" value="FLAGELLAR FLIJ PROTEIN"/>
    <property type="match status" value="1"/>
</dbReference>
<keyword evidence="11" id="KW-0175">Coiled coil</keyword>
<comment type="subcellular location">
    <subcellularLocation>
        <location evidence="1">Cell membrane</location>
        <topology evidence="1">Peripheral membrane protein</topology>
        <orientation evidence="1">Cytoplasmic side</orientation>
    </subcellularLocation>
</comment>
<dbReference type="NCBIfam" id="TIGR02473">
    <property type="entry name" value="flagell_FliJ"/>
    <property type="match status" value="1"/>
</dbReference>
<keyword evidence="15" id="KW-1185">Reference proteome</keyword>
<evidence type="ECO:0000256" key="3">
    <source>
        <dbReference type="ARBA" id="ARBA00020392"/>
    </source>
</evidence>
<sequence length="145" mass="17164">MSRALNLLLEQLDGEERRSAAELNVAQLQLQQMEQQLETLSQYQRQYVQTFQQRGRSGLEAHQFGHFRGFIDKLEVAQQQQQEGLQQAREQLAKSRDAWLAVRSRKQAIAKLMEREAERKKQEAARQEQKMLDNLAIYRYHRKPL</sequence>
<gene>
    <name evidence="12" type="primary">fliJ</name>
    <name evidence="12" type="ORF">B6S09_03475</name>
    <name evidence="13" type="ORF">LY04_01063</name>
</gene>
<keyword evidence="7" id="KW-1005">Bacterial flagellum biogenesis</keyword>
<keyword evidence="12" id="KW-0282">Flagellum</keyword>
<keyword evidence="9" id="KW-0472">Membrane</keyword>
<keyword evidence="10" id="KW-1006">Bacterial flagellum protein export</keyword>
<dbReference type="GO" id="GO:0009288">
    <property type="term" value="C:bacterial-type flagellum"/>
    <property type="evidence" value="ECO:0007669"/>
    <property type="project" value="InterPro"/>
</dbReference>
<dbReference type="Gene3D" id="1.10.287.1700">
    <property type="match status" value="1"/>
</dbReference>
<evidence type="ECO:0000256" key="10">
    <source>
        <dbReference type="ARBA" id="ARBA00023225"/>
    </source>
</evidence>
<protein>
    <recommendedName>
        <fullName evidence="3">Flagellar FliJ protein</fullName>
    </recommendedName>
</protein>
<dbReference type="GO" id="GO:0006935">
    <property type="term" value="P:chemotaxis"/>
    <property type="evidence" value="ECO:0007669"/>
    <property type="project" value="UniProtKB-KW"/>
</dbReference>
<dbReference type="GO" id="GO:0071973">
    <property type="term" value="P:bacterial-type flagellum-dependent cell motility"/>
    <property type="evidence" value="ECO:0007669"/>
    <property type="project" value="InterPro"/>
</dbReference>
<dbReference type="GO" id="GO:0044781">
    <property type="term" value="P:bacterial-type flagellum organization"/>
    <property type="evidence" value="ECO:0007669"/>
    <property type="project" value="UniProtKB-KW"/>
</dbReference>
<evidence type="ECO:0000256" key="9">
    <source>
        <dbReference type="ARBA" id="ARBA00023136"/>
    </source>
</evidence>
<evidence type="ECO:0000256" key="7">
    <source>
        <dbReference type="ARBA" id="ARBA00022795"/>
    </source>
</evidence>
<evidence type="ECO:0000313" key="15">
    <source>
        <dbReference type="Proteomes" id="UP000295058"/>
    </source>
</evidence>